<keyword evidence="9" id="KW-1185">Reference proteome</keyword>
<keyword evidence="2" id="KW-0812">Transmembrane</keyword>
<dbReference type="GO" id="GO:0030488">
    <property type="term" value="P:tRNA methylation"/>
    <property type="evidence" value="ECO:0007669"/>
    <property type="project" value="TreeGrafter"/>
</dbReference>
<name>Q7VA70_PROMA</name>
<dbReference type="AlphaFoldDB" id="Q7VA70"/>
<dbReference type="InterPro" id="IPR006073">
    <property type="entry name" value="GTP-bd"/>
</dbReference>
<dbReference type="InterPro" id="IPR027417">
    <property type="entry name" value="P-loop_NTPase"/>
</dbReference>
<dbReference type="HOGENOM" id="CLU_035027_0_0_3"/>
<evidence type="ECO:0000256" key="5">
    <source>
        <dbReference type="ARBA" id="ARBA00023134"/>
    </source>
</evidence>
<reference evidence="8 9" key="1">
    <citation type="journal article" date="2003" name="Proc. Natl. Acad. Sci. U.S.A.">
        <title>Genome sequence of the cyanobacterium Prochlorococcus marinus SS120, a nearly minimal oxyphototrophic genome.</title>
        <authorList>
            <person name="Dufresne A."/>
            <person name="Salanoubat M."/>
            <person name="Partensky F."/>
            <person name="Artiguenave F."/>
            <person name="Axmann I.M."/>
            <person name="Barbe V."/>
            <person name="Duprat S."/>
            <person name="Galperin M.Y."/>
            <person name="Koonin E.V."/>
            <person name="Le Gall F."/>
            <person name="Makarova K.S."/>
            <person name="Ostrowski M."/>
            <person name="Oztas S."/>
            <person name="Robert C."/>
            <person name="Rogozin I.B."/>
            <person name="Scanlan D.J."/>
            <person name="Tandeau de Marsac N."/>
            <person name="Weissenbach J."/>
            <person name="Wincker P."/>
            <person name="Wolf Y.I."/>
            <person name="Hess W.R."/>
        </authorList>
    </citation>
    <scope>NUCLEOTIDE SEQUENCE [LARGE SCALE GENOMIC DNA]</scope>
    <source>
        <strain evidence="9">SARG / CCMP1375 / SS120</strain>
    </source>
</reference>
<evidence type="ECO:0000259" key="7">
    <source>
        <dbReference type="Pfam" id="PF01926"/>
    </source>
</evidence>
<dbReference type="GO" id="GO:0002098">
    <property type="term" value="P:tRNA wobble uridine modification"/>
    <property type="evidence" value="ECO:0007669"/>
    <property type="project" value="TreeGrafter"/>
</dbReference>
<accession>Q7VA70</accession>
<evidence type="ECO:0000256" key="1">
    <source>
        <dbReference type="ARBA" id="ARBA00004141"/>
    </source>
</evidence>
<dbReference type="OrthoDB" id="494524at2"/>
<dbReference type="EnsemblBacteria" id="AAQ00641">
    <property type="protein sequence ID" value="AAQ00641"/>
    <property type="gene ID" value="Pro_1597"/>
</dbReference>
<dbReference type="NCBIfam" id="TIGR00231">
    <property type="entry name" value="small_GTP"/>
    <property type="match status" value="1"/>
</dbReference>
<feature type="domain" description="G" evidence="7">
    <location>
        <begin position="54"/>
        <end position="165"/>
    </location>
</feature>
<dbReference type="Pfam" id="PF05128">
    <property type="entry name" value="DUF697"/>
    <property type="match status" value="1"/>
</dbReference>
<dbReference type="Pfam" id="PF01926">
    <property type="entry name" value="MMR_HSR1"/>
    <property type="match status" value="1"/>
</dbReference>
<keyword evidence="4" id="KW-1133">Transmembrane helix</keyword>
<dbReference type="STRING" id="167539.Pro_1597"/>
<evidence type="ECO:0000313" key="8">
    <source>
        <dbReference type="EMBL" id="AAQ00641.1"/>
    </source>
</evidence>
<comment type="subcellular location">
    <subcellularLocation>
        <location evidence="1">Membrane</location>
        <topology evidence="1">Multi-pass membrane protein</topology>
    </subcellularLocation>
</comment>
<evidence type="ECO:0000256" key="2">
    <source>
        <dbReference type="ARBA" id="ARBA00022692"/>
    </source>
</evidence>
<evidence type="ECO:0000256" key="4">
    <source>
        <dbReference type="ARBA" id="ARBA00022989"/>
    </source>
</evidence>
<dbReference type="KEGG" id="pma:Pro_1597"/>
<dbReference type="Gene3D" id="3.40.50.300">
    <property type="entry name" value="P-loop containing nucleotide triphosphate hydrolases"/>
    <property type="match status" value="1"/>
</dbReference>
<dbReference type="PANTHER" id="PTHR42714">
    <property type="entry name" value="TRNA MODIFICATION GTPASE GTPBP3"/>
    <property type="match status" value="1"/>
</dbReference>
<dbReference type="GO" id="GO:0005737">
    <property type="term" value="C:cytoplasm"/>
    <property type="evidence" value="ECO:0007669"/>
    <property type="project" value="TreeGrafter"/>
</dbReference>
<dbReference type="SUPFAM" id="SSF52540">
    <property type="entry name" value="P-loop containing nucleoside triphosphate hydrolases"/>
    <property type="match status" value="1"/>
</dbReference>
<keyword evidence="5" id="KW-0342">GTP-binding</keyword>
<keyword evidence="3" id="KW-0547">Nucleotide-binding</keyword>
<dbReference type="Proteomes" id="UP000001420">
    <property type="component" value="Chromosome"/>
</dbReference>
<protein>
    <submittedName>
        <fullName evidence="8">Membrane associated GTPase</fullName>
    </submittedName>
</protein>
<dbReference type="PATRIC" id="fig|167539.5.peg.1688"/>
<dbReference type="EMBL" id="AE017126">
    <property type="protein sequence ID" value="AAQ00641.1"/>
    <property type="molecule type" value="Genomic_DNA"/>
</dbReference>
<dbReference type="InterPro" id="IPR021147">
    <property type="entry name" value="DUF697"/>
</dbReference>
<dbReference type="GO" id="GO:0016020">
    <property type="term" value="C:membrane"/>
    <property type="evidence" value="ECO:0007669"/>
    <property type="project" value="UniProtKB-SubCell"/>
</dbReference>
<dbReference type="eggNOG" id="COG0699">
    <property type="taxonomic scope" value="Bacteria"/>
</dbReference>
<sequence length="440" mass="48191">MTILQSPSAKCSSLLKEWKEVLNLTHLEQVQFSGEILALDRQINRLAHRHIRLTVFGRVGVGKSSLLNALFGRHIFATDVANGFTRKSKGAFWEQSIQSLETIELVDTPGIDEIAASARARLARRVALYSDLVLLVLDSDITSVELEALQSLIETGKPVLLVLNRCDQWEEDEVLTIVESIRNRLPASAKHLLIETVAAAPRKAKVFSDGRVRSEECAPKVQSLKKILLSLLEDQGNILLTLNALQQAESFYQSLKKGRLKRRRLEAQGLIGKFATLKASGVAVNPLIMFDFATGLAFDTALIVQLSKLYGLELKGRSARNLLKKLSLHNGLLGGAQLAIQLALGTVQHLLLLATPFTGGLSLAPAGPVAIAQAIIAIHTTKLTGRLAAKEILRNSHLPGANPRSILRQLSKSNPNVQKCLQEWNINPYEKPKSIQALLP</sequence>
<dbReference type="InterPro" id="IPR005225">
    <property type="entry name" value="Small_GTP-bd"/>
</dbReference>
<gene>
    <name evidence="8" type="ordered locus">Pro_1597</name>
</gene>
<evidence type="ECO:0000256" key="6">
    <source>
        <dbReference type="ARBA" id="ARBA00023136"/>
    </source>
</evidence>
<dbReference type="PANTHER" id="PTHR42714:SF6">
    <property type="entry name" value="TRANSLATION INITIATION FACTOR IF-2"/>
    <property type="match status" value="1"/>
</dbReference>
<dbReference type="GO" id="GO:0005525">
    <property type="term" value="F:GTP binding"/>
    <property type="evidence" value="ECO:0007669"/>
    <property type="project" value="UniProtKB-KW"/>
</dbReference>
<dbReference type="CDD" id="cd00880">
    <property type="entry name" value="Era_like"/>
    <property type="match status" value="1"/>
</dbReference>
<proteinExistence type="predicted"/>
<keyword evidence="6" id="KW-0472">Membrane</keyword>
<evidence type="ECO:0000256" key="3">
    <source>
        <dbReference type="ARBA" id="ARBA00022741"/>
    </source>
</evidence>
<dbReference type="RefSeq" id="WP_011125747.1">
    <property type="nucleotide sequence ID" value="NC_005042.1"/>
</dbReference>
<organism evidence="8 9">
    <name type="scientific">Prochlorococcus marinus (strain SARG / CCMP1375 / SS120)</name>
    <dbReference type="NCBI Taxonomy" id="167539"/>
    <lineage>
        <taxon>Bacteria</taxon>
        <taxon>Bacillati</taxon>
        <taxon>Cyanobacteriota</taxon>
        <taxon>Cyanophyceae</taxon>
        <taxon>Synechococcales</taxon>
        <taxon>Prochlorococcaceae</taxon>
        <taxon>Prochlorococcus</taxon>
    </lineage>
</organism>
<evidence type="ECO:0000313" key="9">
    <source>
        <dbReference type="Proteomes" id="UP000001420"/>
    </source>
</evidence>